<evidence type="ECO:0000313" key="4">
    <source>
        <dbReference type="Proteomes" id="UP000249260"/>
    </source>
</evidence>
<proteinExistence type="inferred from homology"/>
<dbReference type="InterPro" id="IPR029052">
    <property type="entry name" value="Metallo-depent_PP-like"/>
</dbReference>
<evidence type="ECO:0000256" key="1">
    <source>
        <dbReference type="ARBA" id="ARBA00005662"/>
    </source>
</evidence>
<gene>
    <name evidence="3" type="ORF">DL346_21710</name>
</gene>
<dbReference type="Pfam" id="PF09587">
    <property type="entry name" value="PGA_cap"/>
    <property type="match status" value="1"/>
</dbReference>
<dbReference type="PANTHER" id="PTHR33393">
    <property type="entry name" value="POLYGLUTAMINE SYNTHESIS ACCESSORY PROTEIN RV0574C-RELATED"/>
    <property type="match status" value="1"/>
</dbReference>
<dbReference type="InterPro" id="IPR019079">
    <property type="entry name" value="Capsule_synth_CapA"/>
</dbReference>
<dbReference type="InterPro" id="IPR052169">
    <property type="entry name" value="CW_Biosynth-Accessory"/>
</dbReference>
<dbReference type="SUPFAM" id="SSF56300">
    <property type="entry name" value="Metallo-dependent phosphatases"/>
    <property type="match status" value="1"/>
</dbReference>
<dbReference type="Gene3D" id="3.60.21.10">
    <property type="match status" value="1"/>
</dbReference>
<dbReference type="PANTHER" id="PTHR33393:SF12">
    <property type="entry name" value="CAPSULE BIOSYNTHESIS PROTEIN CAPA"/>
    <property type="match status" value="1"/>
</dbReference>
<dbReference type="Proteomes" id="UP000249260">
    <property type="component" value="Unassembled WGS sequence"/>
</dbReference>
<sequence>MSNDIIIAAVGDLLIKPMLVRLMSTTDNPKDSADNKSELYAFEQAFEPVAPYLKDAHLTIGNLETTFAGGSDDDFKKTKRNPKNRYPILNCPDAFAPALKKVGFDVINTANNHCMDYGIHGLRRTLEVLDHNGIAHVGTYRTKKESRSLYVREVGGIRIGIVSYTRGTNSIPVPAGQPAGVKKIVRASIRKDLERMRAVTDFIIVCMHFGIEYHRSPAVHQKEWARFLFRQGADVVLGSHPHVLQPAESRMVTDIGGRRRKRFAIYSLGNFISSRLHGNDDAITGMILRIKLRKTSGGTVSLSGIEYVPTWVCISKNSKLSRCRIVPIQRALEQPQSLFAGQLERMKRAYRRTLRMYEDDLPLLGETPP</sequence>
<dbReference type="RefSeq" id="WP_112884455.1">
    <property type="nucleotide sequence ID" value="NZ_QLUW01000004.1"/>
</dbReference>
<comment type="caution">
    <text evidence="3">The sequence shown here is derived from an EMBL/GenBank/DDBJ whole genome shotgun (WGS) entry which is preliminary data.</text>
</comment>
<comment type="similarity">
    <text evidence="1">Belongs to the CapA family.</text>
</comment>
<reference evidence="3 4" key="1">
    <citation type="submission" date="2018-06" db="EMBL/GenBank/DDBJ databases">
        <title>Paenibacillus montanisoli sp. nov., isolated from mountain area soil.</title>
        <authorList>
            <person name="Wu M."/>
        </authorList>
    </citation>
    <scope>NUCLEOTIDE SEQUENCE [LARGE SCALE GENOMIC DNA]</scope>
    <source>
        <strain evidence="3 4">RA17</strain>
    </source>
</reference>
<evidence type="ECO:0000313" key="3">
    <source>
        <dbReference type="EMBL" id="RAP74667.1"/>
    </source>
</evidence>
<accession>A0A328TVZ3</accession>
<dbReference type="CDD" id="cd07381">
    <property type="entry name" value="MPP_CapA"/>
    <property type="match status" value="1"/>
</dbReference>
<dbReference type="SMART" id="SM00854">
    <property type="entry name" value="PGA_cap"/>
    <property type="match status" value="1"/>
</dbReference>
<dbReference type="OrthoDB" id="9810906at2"/>
<name>A0A328TVZ3_9BACL</name>
<dbReference type="AlphaFoldDB" id="A0A328TVZ3"/>
<feature type="domain" description="Capsule synthesis protein CapA" evidence="2">
    <location>
        <begin position="6"/>
        <end position="275"/>
    </location>
</feature>
<protein>
    <submittedName>
        <fullName evidence="3">CapA family protein</fullName>
    </submittedName>
</protein>
<evidence type="ECO:0000259" key="2">
    <source>
        <dbReference type="SMART" id="SM00854"/>
    </source>
</evidence>
<keyword evidence="4" id="KW-1185">Reference proteome</keyword>
<dbReference type="EMBL" id="QLUW01000004">
    <property type="protein sequence ID" value="RAP74667.1"/>
    <property type="molecule type" value="Genomic_DNA"/>
</dbReference>
<organism evidence="3 4">
    <name type="scientific">Paenibacillus montanisoli</name>
    <dbReference type="NCBI Taxonomy" id="2081970"/>
    <lineage>
        <taxon>Bacteria</taxon>
        <taxon>Bacillati</taxon>
        <taxon>Bacillota</taxon>
        <taxon>Bacilli</taxon>
        <taxon>Bacillales</taxon>
        <taxon>Paenibacillaceae</taxon>
        <taxon>Paenibacillus</taxon>
    </lineage>
</organism>